<evidence type="ECO:0000256" key="1">
    <source>
        <dbReference type="ARBA" id="ARBA00004974"/>
    </source>
</evidence>
<comment type="cofactor">
    <cofactor evidence="11">
        <name>Mg(2+)</name>
        <dbReference type="ChEBI" id="CHEBI:18420"/>
    </cofactor>
    <text evidence="11">Binds 1 Mg(2+) ion per subunit.</text>
</comment>
<dbReference type="NCBIfam" id="NF005058">
    <property type="entry name" value="PRK06466.1"/>
    <property type="match status" value="1"/>
</dbReference>
<dbReference type="InterPro" id="IPR012000">
    <property type="entry name" value="Thiamin_PyroP_enz_cen_dom"/>
</dbReference>
<keyword evidence="16" id="KW-1185">Reference proteome</keyword>
<dbReference type="InterPro" id="IPR045229">
    <property type="entry name" value="TPP_enz"/>
</dbReference>
<dbReference type="SUPFAM" id="SSF52467">
    <property type="entry name" value="DHS-like NAD/FAD-binding domain"/>
    <property type="match status" value="1"/>
</dbReference>
<evidence type="ECO:0000256" key="10">
    <source>
        <dbReference type="ARBA" id="ARBA00023304"/>
    </source>
</evidence>
<evidence type="ECO:0000256" key="7">
    <source>
        <dbReference type="ARBA" id="ARBA00022723"/>
    </source>
</evidence>
<accession>A0ABS0LZ18</accession>
<evidence type="ECO:0000313" key="15">
    <source>
        <dbReference type="EMBL" id="MBH1920483.1"/>
    </source>
</evidence>
<keyword evidence="7 11" id="KW-0479">Metal-binding</keyword>
<dbReference type="RefSeq" id="WP_025159636.1">
    <property type="nucleotide sequence ID" value="NZ_CP016948.1"/>
</dbReference>
<keyword evidence="5 11" id="KW-0028">Amino-acid biosynthesis</keyword>
<evidence type="ECO:0000256" key="4">
    <source>
        <dbReference type="ARBA" id="ARBA00013145"/>
    </source>
</evidence>
<evidence type="ECO:0000256" key="2">
    <source>
        <dbReference type="ARBA" id="ARBA00005025"/>
    </source>
</evidence>
<comment type="cofactor">
    <cofactor evidence="11">
        <name>thiamine diphosphate</name>
        <dbReference type="ChEBI" id="CHEBI:58937"/>
    </cofactor>
    <text evidence="11">Binds 1 thiamine pyrophosphate per subunit.</text>
</comment>
<keyword evidence="8 11" id="KW-0460">Magnesium</keyword>
<evidence type="ECO:0000256" key="9">
    <source>
        <dbReference type="ARBA" id="ARBA00023052"/>
    </source>
</evidence>
<dbReference type="Pfam" id="PF00205">
    <property type="entry name" value="TPP_enzyme_M"/>
    <property type="match status" value="1"/>
</dbReference>
<dbReference type="Gene3D" id="3.40.50.970">
    <property type="match status" value="2"/>
</dbReference>
<comment type="caution">
    <text evidence="15">The sequence shown here is derived from an EMBL/GenBank/DDBJ whole genome shotgun (WGS) entry which is preliminary data.</text>
</comment>
<evidence type="ECO:0000256" key="8">
    <source>
        <dbReference type="ARBA" id="ARBA00022842"/>
    </source>
</evidence>
<comment type="catalytic activity">
    <reaction evidence="11">
        <text>2 pyruvate + H(+) = (2S)-2-acetolactate + CO2</text>
        <dbReference type="Rhea" id="RHEA:25249"/>
        <dbReference type="ChEBI" id="CHEBI:15361"/>
        <dbReference type="ChEBI" id="CHEBI:15378"/>
        <dbReference type="ChEBI" id="CHEBI:16526"/>
        <dbReference type="ChEBI" id="CHEBI:58476"/>
        <dbReference type="EC" id="2.2.1.6"/>
    </reaction>
</comment>
<evidence type="ECO:0000259" key="12">
    <source>
        <dbReference type="Pfam" id="PF00205"/>
    </source>
</evidence>
<keyword evidence="6 11" id="KW-0808">Transferase</keyword>
<comment type="similarity">
    <text evidence="3 11">Belongs to the TPP enzyme family.</text>
</comment>
<evidence type="ECO:0000256" key="3">
    <source>
        <dbReference type="ARBA" id="ARBA00007812"/>
    </source>
</evidence>
<dbReference type="NCBIfam" id="TIGR00118">
    <property type="entry name" value="acolac_lg"/>
    <property type="match status" value="1"/>
</dbReference>
<dbReference type="NCBIfam" id="NF006525">
    <property type="entry name" value="PRK08979.1"/>
    <property type="match status" value="1"/>
</dbReference>
<comment type="pathway">
    <text evidence="1 11">Amino-acid biosynthesis; L-isoleucine biosynthesis; L-isoleucine from 2-oxobutanoate: step 1/4.</text>
</comment>
<evidence type="ECO:0000256" key="6">
    <source>
        <dbReference type="ARBA" id="ARBA00022679"/>
    </source>
</evidence>
<dbReference type="InterPro" id="IPR012001">
    <property type="entry name" value="Thiamin_PyroP_enz_TPP-bd_dom"/>
</dbReference>
<comment type="pathway">
    <text evidence="2 11">Amino-acid biosynthesis; L-valine biosynthesis; L-valine from pyruvate: step 1/4.</text>
</comment>
<dbReference type="CDD" id="cd02015">
    <property type="entry name" value="TPP_AHAS"/>
    <property type="match status" value="1"/>
</dbReference>
<dbReference type="CDD" id="cd07035">
    <property type="entry name" value="TPP_PYR_POX_like"/>
    <property type="match status" value="1"/>
</dbReference>
<dbReference type="Proteomes" id="UP000635335">
    <property type="component" value="Unassembled WGS sequence"/>
</dbReference>
<gene>
    <name evidence="15" type="primary">ilvI</name>
    <name evidence="15" type="ORF">I5U16_10015</name>
</gene>
<sequence>MEMLSGAEMVVRSLIDQGVKHVFGYPGGAVLDIYDALHTVGGIDHILVRHEQGAVHMADGYARATGEVGVVLVTSGPGATNAITGIATAYMDSIPMVVLSGQVPSSLIGYDAFQECDMVGISRPVVKHSFLVKRTEDIPAVLKKAFYLASSGRPGPVVIDLPKDIVGPAVRMPYAYPQDVSMRSYNPTVQGHRGQIKRALQTILAAKKPVMYVGGGAINAGCEAELLSLAEQLNLPVTSSLMGLGAFPGTHRQSIGMLGMHGTYEANKTMHHADVIFAVGVRFDDRTTNNLAKYCPDATVLHIDIDPTSISKTVDADIPIVGDAKQVLVQMLELLAQDDKAQDHDALRDWWQSIEQWRARDCLGYDKNSGTIKPQAVIETLHRLTKGDAYVTSDVGQHQMFAALYYPFDKPRRWINSGGLGTMGFGLPAALGVKLALPEETVVCVTGDGSIQMNIQELSTALQYNLPVVVVNLNNRYLGMVKQWQDMIYSGRHSQSYMDSLPDFVKLAEAYGHVGIAIRTPDELESKLAQALAEKERLVFVDVTVDETEHVYPMQIRGGSMDEMWLSKTERT</sequence>
<dbReference type="Pfam" id="PF02775">
    <property type="entry name" value="TPP_enzyme_C"/>
    <property type="match status" value="1"/>
</dbReference>
<dbReference type="EC" id="2.2.1.6" evidence="4 11"/>
<dbReference type="GO" id="GO:0003984">
    <property type="term" value="F:acetolactate synthase activity"/>
    <property type="evidence" value="ECO:0007669"/>
    <property type="project" value="UniProtKB-EC"/>
</dbReference>
<evidence type="ECO:0000256" key="5">
    <source>
        <dbReference type="ARBA" id="ARBA00022605"/>
    </source>
</evidence>
<dbReference type="PANTHER" id="PTHR18968:SF13">
    <property type="entry name" value="ACETOLACTATE SYNTHASE CATALYTIC SUBUNIT, MITOCHONDRIAL"/>
    <property type="match status" value="1"/>
</dbReference>
<keyword evidence="10 11" id="KW-0100">Branched-chain amino acid biosynthesis</keyword>
<organism evidence="15 16">
    <name type="scientific">Serratia surfactantfaciens</name>
    <dbReference type="NCBI Taxonomy" id="2741499"/>
    <lineage>
        <taxon>Bacteria</taxon>
        <taxon>Pseudomonadati</taxon>
        <taxon>Pseudomonadota</taxon>
        <taxon>Gammaproteobacteria</taxon>
        <taxon>Enterobacterales</taxon>
        <taxon>Yersiniaceae</taxon>
        <taxon>Serratia</taxon>
    </lineage>
</organism>
<feature type="domain" description="Thiamine pyrophosphate enzyme N-terminal TPP-binding" evidence="14">
    <location>
        <begin position="5"/>
        <end position="119"/>
    </location>
</feature>
<evidence type="ECO:0000256" key="11">
    <source>
        <dbReference type="RuleBase" id="RU003591"/>
    </source>
</evidence>
<dbReference type="Gene3D" id="3.40.50.1220">
    <property type="entry name" value="TPP-binding domain"/>
    <property type="match status" value="1"/>
</dbReference>
<protein>
    <recommendedName>
        <fullName evidence="4 11">Acetolactate synthase</fullName>
        <ecNumber evidence="4 11">2.2.1.6</ecNumber>
    </recommendedName>
</protein>
<dbReference type="PANTHER" id="PTHR18968">
    <property type="entry name" value="THIAMINE PYROPHOSPHATE ENZYMES"/>
    <property type="match status" value="1"/>
</dbReference>
<dbReference type="NCBIfam" id="NF005936">
    <property type="entry name" value="PRK07979.1"/>
    <property type="match status" value="1"/>
</dbReference>
<dbReference type="InterPro" id="IPR029061">
    <property type="entry name" value="THDP-binding"/>
</dbReference>
<feature type="domain" description="Thiamine pyrophosphate enzyme central" evidence="12">
    <location>
        <begin position="196"/>
        <end position="330"/>
    </location>
</feature>
<dbReference type="InterPro" id="IPR000399">
    <property type="entry name" value="TPP-bd_CS"/>
</dbReference>
<evidence type="ECO:0000259" key="13">
    <source>
        <dbReference type="Pfam" id="PF02775"/>
    </source>
</evidence>
<dbReference type="PROSITE" id="PS00187">
    <property type="entry name" value="TPP_ENZYMES"/>
    <property type="match status" value="1"/>
</dbReference>
<dbReference type="EMBL" id="JADUMB010000002">
    <property type="protein sequence ID" value="MBH1920483.1"/>
    <property type="molecule type" value="Genomic_DNA"/>
</dbReference>
<reference evidence="15 16" key="1">
    <citation type="submission" date="2020-11" db="EMBL/GenBank/DDBJ databases">
        <title>Enhanced detection system for hospital associated transmission using whole genome sequencing surveillance.</title>
        <authorList>
            <person name="Harrison L.H."/>
            <person name="Van Tyne D."/>
            <person name="Marsh J.W."/>
            <person name="Griffith M.P."/>
            <person name="Snyder D.J."/>
            <person name="Cooper V.S."/>
            <person name="Mustapha M."/>
        </authorList>
    </citation>
    <scope>NUCLEOTIDE SEQUENCE [LARGE SCALE GENOMIC DNA]</scope>
    <source>
        <strain evidence="15 16">SER00227</strain>
    </source>
</reference>
<dbReference type="InterPro" id="IPR011766">
    <property type="entry name" value="TPP_enzyme_TPP-bd"/>
</dbReference>
<dbReference type="Pfam" id="PF02776">
    <property type="entry name" value="TPP_enzyme_N"/>
    <property type="match status" value="1"/>
</dbReference>
<dbReference type="SUPFAM" id="SSF52518">
    <property type="entry name" value="Thiamin diphosphate-binding fold (THDP-binding)"/>
    <property type="match status" value="2"/>
</dbReference>
<keyword evidence="9 11" id="KW-0786">Thiamine pyrophosphate</keyword>
<feature type="domain" description="Thiamine pyrophosphate enzyme TPP-binding" evidence="13">
    <location>
        <begin position="394"/>
        <end position="543"/>
    </location>
</feature>
<proteinExistence type="inferred from homology"/>
<dbReference type="InterPro" id="IPR039368">
    <property type="entry name" value="AHAS_TPP"/>
</dbReference>
<dbReference type="InterPro" id="IPR029035">
    <property type="entry name" value="DHS-like_NAD/FAD-binding_dom"/>
</dbReference>
<dbReference type="InterPro" id="IPR012846">
    <property type="entry name" value="Acetolactate_synth_lsu"/>
</dbReference>
<evidence type="ECO:0000313" key="16">
    <source>
        <dbReference type="Proteomes" id="UP000635335"/>
    </source>
</evidence>
<evidence type="ECO:0000259" key="14">
    <source>
        <dbReference type="Pfam" id="PF02776"/>
    </source>
</evidence>
<name>A0ABS0LZ18_9GAMM</name>